<evidence type="ECO:0000313" key="1">
    <source>
        <dbReference type="EMBL" id="CAD7077898.1"/>
    </source>
</evidence>
<protein>
    <recommendedName>
        <fullName evidence="3">MD-2-related lipid-recognition domain-containing protein</fullName>
    </recommendedName>
</protein>
<dbReference type="OrthoDB" id="7789165at2759"/>
<accession>A0A7R8YLU7</accession>
<keyword evidence="2" id="KW-1185">Reference proteome</keyword>
<organism evidence="1 2">
    <name type="scientific">Hermetia illucens</name>
    <name type="common">Black soldier fly</name>
    <dbReference type="NCBI Taxonomy" id="343691"/>
    <lineage>
        <taxon>Eukaryota</taxon>
        <taxon>Metazoa</taxon>
        <taxon>Ecdysozoa</taxon>
        <taxon>Arthropoda</taxon>
        <taxon>Hexapoda</taxon>
        <taxon>Insecta</taxon>
        <taxon>Pterygota</taxon>
        <taxon>Neoptera</taxon>
        <taxon>Endopterygota</taxon>
        <taxon>Diptera</taxon>
        <taxon>Brachycera</taxon>
        <taxon>Stratiomyomorpha</taxon>
        <taxon>Stratiomyidae</taxon>
        <taxon>Hermetiinae</taxon>
        <taxon>Hermetia</taxon>
    </lineage>
</organism>
<dbReference type="Proteomes" id="UP000594454">
    <property type="component" value="Chromosome 1"/>
</dbReference>
<dbReference type="EMBL" id="LR899009">
    <property type="protein sequence ID" value="CAD7077898.1"/>
    <property type="molecule type" value="Genomic_DNA"/>
</dbReference>
<dbReference type="AlphaFoldDB" id="A0A7R8YLU7"/>
<reference evidence="1 2" key="1">
    <citation type="submission" date="2020-11" db="EMBL/GenBank/DDBJ databases">
        <authorList>
            <person name="Wallbank WR R."/>
            <person name="Pardo Diaz C."/>
            <person name="Kozak K."/>
            <person name="Martin S."/>
            <person name="Jiggins C."/>
            <person name="Moest M."/>
            <person name="Warren A I."/>
            <person name="Generalovic N T."/>
            <person name="Byers J.R.P. K."/>
            <person name="Montejo-Kovacevich G."/>
            <person name="Yen C E."/>
        </authorList>
    </citation>
    <scope>NUCLEOTIDE SEQUENCE [LARGE SCALE GENOMIC DNA]</scope>
</reference>
<evidence type="ECO:0008006" key="3">
    <source>
        <dbReference type="Google" id="ProtNLM"/>
    </source>
</evidence>
<dbReference type="Pfam" id="PF06477">
    <property type="entry name" value="DUF1091"/>
    <property type="match status" value="1"/>
</dbReference>
<sequence length="186" mass="21447">MRLYIILGYLMQWVMLGQQKNLNSIKITKVECIPNSHWVGDVECFLKPLKNRSIQIQAKIPVIKPINSVKFHVQIFRWHSGFRPYLVDFWFDFCDIMSNPKGMNSLMKPFYTLITKYSTLNHPCPIEVSPDKGLVEIPPVVPDLSVFPSMLVTGVYLLNLTAVEKALNQWMFTLKVKGEVSSDLKE</sequence>
<name>A0A7R8YLU7_HERIL</name>
<dbReference type="PANTHER" id="PTHR20898">
    <property type="entry name" value="DAEDALUS ON 3-RELATED-RELATED"/>
    <property type="match status" value="1"/>
</dbReference>
<gene>
    <name evidence="1" type="ORF">HERILL_LOCUS1199</name>
</gene>
<proteinExistence type="predicted"/>
<dbReference type="InParanoid" id="A0A7R8YLU7"/>
<evidence type="ECO:0000313" key="2">
    <source>
        <dbReference type="Proteomes" id="UP000594454"/>
    </source>
</evidence>
<dbReference type="PANTHER" id="PTHR20898:SF0">
    <property type="entry name" value="DAEDALUS ON 3-RELATED"/>
    <property type="match status" value="1"/>
</dbReference>
<dbReference type="InterPro" id="IPR010512">
    <property type="entry name" value="DUF1091"/>
</dbReference>